<gene>
    <name evidence="1" type="ORF">ACH3VR_14070</name>
</gene>
<evidence type="ECO:0000313" key="2">
    <source>
        <dbReference type="Proteomes" id="UP001610861"/>
    </source>
</evidence>
<evidence type="ECO:0000313" key="1">
    <source>
        <dbReference type="EMBL" id="MFH8251494.1"/>
    </source>
</evidence>
<keyword evidence="2" id="KW-1185">Reference proteome</keyword>
<organism evidence="1 2">
    <name type="scientific">Microbacterium alkaliflavum</name>
    <dbReference type="NCBI Taxonomy" id="3248839"/>
    <lineage>
        <taxon>Bacteria</taxon>
        <taxon>Bacillati</taxon>
        <taxon>Actinomycetota</taxon>
        <taxon>Actinomycetes</taxon>
        <taxon>Micrococcales</taxon>
        <taxon>Microbacteriaceae</taxon>
        <taxon>Microbacterium</taxon>
    </lineage>
</organism>
<proteinExistence type="predicted"/>
<accession>A0ABW7Q9E5</accession>
<sequence>MALPESARVLVVVKATPQPSAKYGDTVCVAGIRIDVQPYRWIRLYPVPFRWMPADGQFAKYDIIEASVRRRTQDSRPESYVPDVDSIRVVEKVEGWPHRGDYLGLVPTTTTCALMAAAAARHDAPSLGLIRVAILDGIELEDHLGWSAEERAKIAQSMSMSELDLFGSPTKPPALRAPRLKLRYRYRCQEAGCPGHQGQNLDWELTAFQNRHARVPMPRLREMVEDRFGRMMFDPKRSTAFYMGNFEAAIKRSRFSVLGTYYPPVEVASKQPLF</sequence>
<comment type="caution">
    <text evidence="1">The sequence shown here is derived from an EMBL/GenBank/DDBJ whole genome shotgun (WGS) entry which is preliminary data.</text>
</comment>
<dbReference type="Proteomes" id="UP001610861">
    <property type="component" value="Unassembled WGS sequence"/>
</dbReference>
<name>A0ABW7Q9E5_9MICO</name>
<protein>
    <submittedName>
        <fullName evidence="1">Uncharacterized protein</fullName>
    </submittedName>
</protein>
<reference evidence="1 2" key="1">
    <citation type="submission" date="2024-09" db="EMBL/GenBank/DDBJ databases">
        <authorList>
            <person name="Pan X."/>
        </authorList>
    </citation>
    <scope>NUCLEOTIDE SEQUENCE [LARGE SCALE GENOMIC DNA]</scope>
    <source>
        <strain evidence="1 2">B2969</strain>
    </source>
</reference>
<dbReference type="EMBL" id="JBIQWL010000004">
    <property type="protein sequence ID" value="MFH8251494.1"/>
    <property type="molecule type" value="Genomic_DNA"/>
</dbReference>
<dbReference type="RefSeq" id="WP_397556935.1">
    <property type="nucleotide sequence ID" value="NZ_JBIQWL010000004.1"/>
</dbReference>